<dbReference type="PANTHER" id="PTHR33705">
    <property type="entry name" value="PHOSPHOCARRIER PROTEIN HPR"/>
    <property type="match status" value="1"/>
</dbReference>
<evidence type="ECO:0000256" key="2">
    <source>
        <dbReference type="ARBA" id="ARBA00010736"/>
    </source>
</evidence>
<evidence type="ECO:0000256" key="4">
    <source>
        <dbReference type="ARBA" id="ARBA00022683"/>
    </source>
</evidence>
<dbReference type="InterPro" id="IPR050399">
    <property type="entry name" value="HPr"/>
</dbReference>
<protein>
    <submittedName>
        <fullName evidence="6">HPr family phosphocarrier protein</fullName>
    </submittedName>
</protein>
<dbReference type="Proteomes" id="UP000442533">
    <property type="component" value="Unassembled WGS sequence"/>
</dbReference>
<comment type="caution">
    <text evidence="6">The sequence shown here is derived from an EMBL/GenBank/DDBJ whole genome shotgun (WGS) entry which is preliminary data.</text>
</comment>
<evidence type="ECO:0000313" key="6">
    <source>
        <dbReference type="EMBL" id="MTH33860.1"/>
    </source>
</evidence>
<dbReference type="Pfam" id="PF00381">
    <property type="entry name" value="PTS-HPr"/>
    <property type="match status" value="1"/>
</dbReference>
<dbReference type="InterPro" id="IPR035895">
    <property type="entry name" value="HPr-like_sf"/>
</dbReference>
<evidence type="ECO:0000313" key="7">
    <source>
        <dbReference type="Proteomes" id="UP000442533"/>
    </source>
</evidence>
<gene>
    <name evidence="6" type="ORF">GL279_04535</name>
</gene>
<accession>A0A844H314</accession>
<keyword evidence="7" id="KW-1185">Reference proteome</keyword>
<dbReference type="PRINTS" id="PR00107">
    <property type="entry name" value="PHOSPHOCPHPR"/>
</dbReference>
<dbReference type="InterPro" id="IPR000032">
    <property type="entry name" value="HPr-like"/>
</dbReference>
<organism evidence="6 7">
    <name type="scientific">Paracoccus limosus</name>
    <dbReference type="NCBI Taxonomy" id="913252"/>
    <lineage>
        <taxon>Bacteria</taxon>
        <taxon>Pseudomonadati</taxon>
        <taxon>Pseudomonadota</taxon>
        <taxon>Alphaproteobacteria</taxon>
        <taxon>Rhodobacterales</taxon>
        <taxon>Paracoccaceae</taxon>
        <taxon>Paracoccus</taxon>
    </lineage>
</organism>
<dbReference type="OrthoDB" id="9798965at2"/>
<dbReference type="PROSITE" id="PS00369">
    <property type="entry name" value="PTS_HPR_HIS"/>
    <property type="match status" value="1"/>
</dbReference>
<dbReference type="RefSeq" id="WP_155063414.1">
    <property type="nucleotide sequence ID" value="NZ_WMIF01000004.1"/>
</dbReference>
<comment type="similarity">
    <text evidence="2">Belongs to the HPr family.</text>
</comment>
<keyword evidence="3" id="KW-0963">Cytoplasm</keyword>
<feature type="domain" description="HPr" evidence="5">
    <location>
        <begin position="8"/>
        <end position="95"/>
    </location>
</feature>
<sequence length="96" mass="10194">MSELLNGSITRELQIINEKGLHARASAKFVETVERFDAQATVEKDGMSVSGDSIMGLLMLTAPRGSMIRVTTKGAQAGELADALSTLVGDYFGEGM</sequence>
<evidence type="ECO:0000256" key="3">
    <source>
        <dbReference type="ARBA" id="ARBA00022490"/>
    </source>
</evidence>
<keyword evidence="4" id="KW-0598">Phosphotransferase system</keyword>
<dbReference type="GO" id="GO:0009401">
    <property type="term" value="P:phosphoenolpyruvate-dependent sugar phosphotransferase system"/>
    <property type="evidence" value="ECO:0007669"/>
    <property type="project" value="UniProtKB-KW"/>
</dbReference>
<dbReference type="EMBL" id="WMIF01000004">
    <property type="protein sequence ID" value="MTH33860.1"/>
    <property type="molecule type" value="Genomic_DNA"/>
</dbReference>
<dbReference type="SUPFAM" id="SSF55594">
    <property type="entry name" value="HPr-like"/>
    <property type="match status" value="1"/>
</dbReference>
<dbReference type="GO" id="GO:0005737">
    <property type="term" value="C:cytoplasm"/>
    <property type="evidence" value="ECO:0007669"/>
    <property type="project" value="UniProtKB-SubCell"/>
</dbReference>
<dbReference type="PANTHER" id="PTHR33705:SF2">
    <property type="entry name" value="PHOSPHOCARRIER PROTEIN NPR"/>
    <property type="match status" value="1"/>
</dbReference>
<evidence type="ECO:0000256" key="1">
    <source>
        <dbReference type="ARBA" id="ARBA00004496"/>
    </source>
</evidence>
<name>A0A844H314_9RHOB</name>
<dbReference type="PROSITE" id="PS51350">
    <property type="entry name" value="PTS_HPR_DOM"/>
    <property type="match status" value="1"/>
</dbReference>
<dbReference type="AlphaFoldDB" id="A0A844H314"/>
<reference evidence="6 7" key="1">
    <citation type="submission" date="2019-11" db="EMBL/GenBank/DDBJ databases">
        <authorList>
            <person name="Dong K."/>
        </authorList>
    </citation>
    <scope>NUCLEOTIDE SEQUENCE [LARGE SCALE GENOMIC DNA]</scope>
    <source>
        <strain evidence="6 7">JCM 17370</strain>
    </source>
</reference>
<dbReference type="CDD" id="cd00367">
    <property type="entry name" value="PTS-HPr_like"/>
    <property type="match status" value="1"/>
</dbReference>
<dbReference type="NCBIfam" id="TIGR01003">
    <property type="entry name" value="PTS_HPr_family"/>
    <property type="match status" value="1"/>
</dbReference>
<evidence type="ECO:0000259" key="5">
    <source>
        <dbReference type="PROSITE" id="PS51350"/>
    </source>
</evidence>
<dbReference type="InterPro" id="IPR001020">
    <property type="entry name" value="PTS_HPr_His_P_site"/>
</dbReference>
<comment type="subcellular location">
    <subcellularLocation>
        <location evidence="1">Cytoplasm</location>
    </subcellularLocation>
</comment>
<proteinExistence type="inferred from homology"/>
<dbReference type="Gene3D" id="3.30.1340.10">
    <property type="entry name" value="HPr-like"/>
    <property type="match status" value="1"/>
</dbReference>